<sequence length="90" mass="9503">MLLTDLFHSSTLVPLALFLASAEDMDCCVSAATQLILDEIKKDGSGENILVSPLSINMMLNMVASGSGGQTLEQFLAPKTSLTSTTSRPL</sequence>
<protein>
    <submittedName>
        <fullName evidence="3">Serpin domain containing protein</fullName>
    </submittedName>
</protein>
<dbReference type="Proteomes" id="UP000237105">
    <property type="component" value="Unassembled WGS sequence"/>
</dbReference>
<name>A0A2P5DWC0_PARAD</name>
<evidence type="ECO:0000256" key="1">
    <source>
        <dbReference type="SAM" id="SignalP"/>
    </source>
</evidence>
<keyword evidence="4" id="KW-1185">Reference proteome</keyword>
<dbReference type="SUPFAM" id="SSF56574">
    <property type="entry name" value="Serpins"/>
    <property type="match status" value="1"/>
</dbReference>
<dbReference type="EMBL" id="JXTB01000013">
    <property type="protein sequence ID" value="PON77593.1"/>
    <property type="molecule type" value="Genomic_DNA"/>
</dbReference>
<keyword evidence="1" id="KW-0732">Signal</keyword>
<proteinExistence type="predicted"/>
<accession>A0A2P5DWC0</accession>
<evidence type="ECO:0000313" key="4">
    <source>
        <dbReference type="Proteomes" id="UP000237105"/>
    </source>
</evidence>
<dbReference type="InterPro" id="IPR023796">
    <property type="entry name" value="Serpin_dom"/>
</dbReference>
<feature type="chain" id="PRO_5015196829" evidence="1">
    <location>
        <begin position="23"/>
        <end position="90"/>
    </location>
</feature>
<comment type="caution">
    <text evidence="3">The sequence shown here is derived from an EMBL/GenBank/DDBJ whole genome shotgun (WGS) entry which is preliminary data.</text>
</comment>
<dbReference type="OrthoDB" id="1063785at2759"/>
<feature type="signal peptide" evidence="1">
    <location>
        <begin position="1"/>
        <end position="22"/>
    </location>
</feature>
<dbReference type="AlphaFoldDB" id="A0A2P5DWC0"/>
<dbReference type="InterPro" id="IPR036186">
    <property type="entry name" value="Serpin_sf"/>
</dbReference>
<organism evidence="3 4">
    <name type="scientific">Parasponia andersonii</name>
    <name type="common">Sponia andersonii</name>
    <dbReference type="NCBI Taxonomy" id="3476"/>
    <lineage>
        <taxon>Eukaryota</taxon>
        <taxon>Viridiplantae</taxon>
        <taxon>Streptophyta</taxon>
        <taxon>Embryophyta</taxon>
        <taxon>Tracheophyta</taxon>
        <taxon>Spermatophyta</taxon>
        <taxon>Magnoliopsida</taxon>
        <taxon>eudicotyledons</taxon>
        <taxon>Gunneridae</taxon>
        <taxon>Pentapetalae</taxon>
        <taxon>rosids</taxon>
        <taxon>fabids</taxon>
        <taxon>Rosales</taxon>
        <taxon>Cannabaceae</taxon>
        <taxon>Parasponia</taxon>
    </lineage>
</organism>
<feature type="domain" description="Serpin" evidence="2">
    <location>
        <begin position="36"/>
        <end position="76"/>
    </location>
</feature>
<reference evidence="4" key="1">
    <citation type="submission" date="2016-06" db="EMBL/GenBank/DDBJ databases">
        <title>Parallel loss of symbiosis genes in relatives of nitrogen-fixing non-legume Parasponia.</title>
        <authorList>
            <person name="Van Velzen R."/>
            <person name="Holmer R."/>
            <person name="Bu F."/>
            <person name="Rutten L."/>
            <person name="Van Zeijl A."/>
            <person name="Liu W."/>
            <person name="Santuari L."/>
            <person name="Cao Q."/>
            <person name="Sharma T."/>
            <person name="Shen D."/>
            <person name="Roswanjaya Y."/>
            <person name="Wardhani T."/>
            <person name="Kalhor M.S."/>
            <person name="Jansen J."/>
            <person name="Van den Hoogen J."/>
            <person name="Gungor B."/>
            <person name="Hartog M."/>
            <person name="Hontelez J."/>
            <person name="Verver J."/>
            <person name="Yang W.-C."/>
            <person name="Schijlen E."/>
            <person name="Repin R."/>
            <person name="Schilthuizen M."/>
            <person name="Schranz E."/>
            <person name="Heidstra R."/>
            <person name="Miyata K."/>
            <person name="Fedorova E."/>
            <person name="Kohlen W."/>
            <person name="Bisseling T."/>
            <person name="Smit S."/>
            <person name="Geurts R."/>
        </authorList>
    </citation>
    <scope>NUCLEOTIDE SEQUENCE [LARGE SCALE GENOMIC DNA]</scope>
    <source>
        <strain evidence="4">cv. WU1-14</strain>
    </source>
</reference>
<evidence type="ECO:0000313" key="3">
    <source>
        <dbReference type="EMBL" id="PON77593.1"/>
    </source>
</evidence>
<dbReference type="Pfam" id="PF00079">
    <property type="entry name" value="Serpin"/>
    <property type="match status" value="1"/>
</dbReference>
<gene>
    <name evidence="3" type="ORF">PanWU01x14_027540</name>
</gene>
<evidence type="ECO:0000259" key="2">
    <source>
        <dbReference type="Pfam" id="PF00079"/>
    </source>
</evidence>
<dbReference type="Gene3D" id="1.10.287.580">
    <property type="entry name" value="Helix hairpin bin"/>
    <property type="match status" value="1"/>
</dbReference>